<dbReference type="GO" id="GO:0004844">
    <property type="term" value="F:uracil DNA N-glycosylase activity"/>
    <property type="evidence" value="ECO:0007669"/>
    <property type="project" value="UniProtKB-EC"/>
</dbReference>
<dbReference type="Proteomes" id="UP001482231">
    <property type="component" value="Unassembled WGS sequence"/>
</dbReference>
<dbReference type="InterPro" id="IPR005122">
    <property type="entry name" value="Uracil-DNA_glycosylase-like"/>
</dbReference>
<dbReference type="SMART" id="SM00986">
    <property type="entry name" value="UDG"/>
    <property type="match status" value="1"/>
</dbReference>
<comment type="caution">
    <text evidence="9">The sequence shown here is derived from an EMBL/GenBank/DDBJ whole genome shotgun (WGS) entry which is preliminary data.</text>
</comment>
<dbReference type="PANTHER" id="PTHR33693">
    <property type="entry name" value="TYPE-5 URACIL-DNA GLYCOSYLASE"/>
    <property type="match status" value="1"/>
</dbReference>
<dbReference type="PANTHER" id="PTHR33693:SF1">
    <property type="entry name" value="TYPE-4 URACIL-DNA GLYCOSYLASE"/>
    <property type="match status" value="1"/>
</dbReference>
<keyword evidence="10" id="KW-1185">Reference proteome</keyword>
<proteinExistence type="predicted"/>
<sequence length="234" mass="25424">MSNCGLKWNREFDCKLCPRLAESRTKIVSPTPCPPGGLLAIGEAPGAEEDGIGEGFVGQAGRTLDALLCQHGLERNRDYGVANIVRCRPDGNRKPDKTEIDNCLPWLAAFLGECMPSVLLLVGTTATEVFLGPGPLYWQIERSRKFPVLLAKDAHPMLQPGIRALHQIGGSVLAFPMPHTSGMAWNRKSPDGRQWKAIGEDQVFLAARAYLSSKNTTPCNQTASISPSMKSSRP</sequence>
<keyword evidence="9" id="KW-0326">Glycosidase</keyword>
<dbReference type="RefSeq" id="WP_347309053.1">
    <property type="nucleotide sequence ID" value="NZ_JBAJEX010000014.1"/>
</dbReference>
<evidence type="ECO:0000313" key="10">
    <source>
        <dbReference type="Proteomes" id="UP001482231"/>
    </source>
</evidence>
<dbReference type="InterPro" id="IPR051536">
    <property type="entry name" value="UDG_Type-4/5"/>
</dbReference>
<dbReference type="Gene3D" id="3.40.470.10">
    <property type="entry name" value="Uracil-DNA glycosylase-like domain"/>
    <property type="match status" value="1"/>
</dbReference>
<keyword evidence="1" id="KW-0004">4Fe-4S</keyword>
<protein>
    <submittedName>
        <fullName evidence="9">Uracil-DNA glycosylase</fullName>
        <ecNumber evidence="9">3.2.2.27</ecNumber>
    </submittedName>
</protein>
<dbReference type="SUPFAM" id="SSF52141">
    <property type="entry name" value="Uracil-DNA glycosylase-like"/>
    <property type="match status" value="1"/>
</dbReference>
<feature type="domain" description="Uracil-DNA glycosylase-like" evidence="8">
    <location>
        <begin position="29"/>
        <end position="199"/>
    </location>
</feature>
<evidence type="ECO:0000259" key="8">
    <source>
        <dbReference type="SMART" id="SM00986"/>
    </source>
</evidence>
<reference evidence="9 10" key="1">
    <citation type="submission" date="2024-02" db="EMBL/GenBank/DDBJ databases">
        <title>New thermophilic sulfur-oxidizing bacteria from a hot springs of the Uzon caldera (Kamchatka, Russia).</title>
        <authorList>
            <person name="Dukat A.M."/>
            <person name="Elcheninov A.G."/>
            <person name="Frolov E.N."/>
        </authorList>
    </citation>
    <scope>NUCLEOTIDE SEQUENCE [LARGE SCALE GENOMIC DNA]</scope>
    <source>
        <strain evidence="9 10">AK1</strain>
    </source>
</reference>
<keyword evidence="5" id="KW-0408">Iron</keyword>
<evidence type="ECO:0000256" key="4">
    <source>
        <dbReference type="ARBA" id="ARBA00022801"/>
    </source>
</evidence>
<evidence type="ECO:0000256" key="3">
    <source>
        <dbReference type="ARBA" id="ARBA00022763"/>
    </source>
</evidence>
<name>A0ABV0EH02_9BURK</name>
<keyword evidence="6" id="KW-0411">Iron-sulfur</keyword>
<dbReference type="InterPro" id="IPR036895">
    <property type="entry name" value="Uracil-DNA_glycosylase-like_sf"/>
</dbReference>
<gene>
    <name evidence="9" type="ORF">V6E02_12045</name>
</gene>
<dbReference type="CDD" id="cd10030">
    <property type="entry name" value="UDG-F4_TTUDGA_SPO1dp_like"/>
    <property type="match status" value="1"/>
</dbReference>
<dbReference type="Pfam" id="PF03167">
    <property type="entry name" value="UDG"/>
    <property type="match status" value="1"/>
</dbReference>
<organism evidence="9 10">
    <name type="scientific">Thiobacter aerophilum</name>
    <dbReference type="NCBI Taxonomy" id="3121275"/>
    <lineage>
        <taxon>Bacteria</taxon>
        <taxon>Pseudomonadati</taxon>
        <taxon>Pseudomonadota</taxon>
        <taxon>Betaproteobacteria</taxon>
        <taxon>Burkholderiales</taxon>
        <taxon>Thiobacteraceae</taxon>
        <taxon>Thiobacter</taxon>
    </lineage>
</organism>
<dbReference type="SMART" id="SM00987">
    <property type="entry name" value="UreE_C"/>
    <property type="match status" value="1"/>
</dbReference>
<keyword evidence="7" id="KW-0234">DNA repair</keyword>
<evidence type="ECO:0000313" key="9">
    <source>
        <dbReference type="EMBL" id="MEO1767941.1"/>
    </source>
</evidence>
<evidence type="ECO:0000256" key="5">
    <source>
        <dbReference type="ARBA" id="ARBA00023004"/>
    </source>
</evidence>
<accession>A0ABV0EH02</accession>
<dbReference type="EC" id="3.2.2.27" evidence="9"/>
<keyword evidence="2" id="KW-0479">Metal-binding</keyword>
<evidence type="ECO:0000256" key="1">
    <source>
        <dbReference type="ARBA" id="ARBA00022485"/>
    </source>
</evidence>
<evidence type="ECO:0000256" key="2">
    <source>
        <dbReference type="ARBA" id="ARBA00022723"/>
    </source>
</evidence>
<keyword evidence="3" id="KW-0227">DNA damage</keyword>
<keyword evidence="4 9" id="KW-0378">Hydrolase</keyword>
<evidence type="ECO:0000256" key="7">
    <source>
        <dbReference type="ARBA" id="ARBA00023204"/>
    </source>
</evidence>
<dbReference type="EMBL" id="JBAJEX010000014">
    <property type="protein sequence ID" value="MEO1767941.1"/>
    <property type="molecule type" value="Genomic_DNA"/>
</dbReference>
<evidence type="ECO:0000256" key="6">
    <source>
        <dbReference type="ARBA" id="ARBA00023014"/>
    </source>
</evidence>